<comment type="caution">
    <text evidence="2">The sequence shown here is derived from an EMBL/GenBank/DDBJ whole genome shotgun (WGS) entry which is preliminary data.</text>
</comment>
<dbReference type="Proteomes" id="UP001066276">
    <property type="component" value="Chromosome 10"/>
</dbReference>
<name>A0AAV7MC55_PLEWA</name>
<feature type="region of interest" description="Disordered" evidence="1">
    <location>
        <begin position="1"/>
        <end position="39"/>
    </location>
</feature>
<proteinExistence type="predicted"/>
<evidence type="ECO:0000256" key="1">
    <source>
        <dbReference type="SAM" id="MobiDB-lite"/>
    </source>
</evidence>
<reference evidence="2" key="1">
    <citation type="journal article" date="2022" name="bioRxiv">
        <title>Sequencing and chromosome-scale assembly of the giantPleurodeles waltlgenome.</title>
        <authorList>
            <person name="Brown T."/>
            <person name="Elewa A."/>
            <person name="Iarovenko S."/>
            <person name="Subramanian E."/>
            <person name="Araus A.J."/>
            <person name="Petzold A."/>
            <person name="Susuki M."/>
            <person name="Suzuki K.-i.T."/>
            <person name="Hayashi T."/>
            <person name="Toyoda A."/>
            <person name="Oliveira C."/>
            <person name="Osipova E."/>
            <person name="Leigh N.D."/>
            <person name="Simon A."/>
            <person name="Yun M.H."/>
        </authorList>
    </citation>
    <scope>NUCLEOTIDE SEQUENCE</scope>
    <source>
        <strain evidence="2">20211129_DDA</strain>
        <tissue evidence="2">Liver</tissue>
    </source>
</reference>
<keyword evidence="3" id="KW-1185">Reference proteome</keyword>
<evidence type="ECO:0000313" key="3">
    <source>
        <dbReference type="Proteomes" id="UP001066276"/>
    </source>
</evidence>
<accession>A0AAV7MC55</accession>
<organism evidence="2 3">
    <name type="scientific">Pleurodeles waltl</name>
    <name type="common">Iberian ribbed newt</name>
    <dbReference type="NCBI Taxonomy" id="8319"/>
    <lineage>
        <taxon>Eukaryota</taxon>
        <taxon>Metazoa</taxon>
        <taxon>Chordata</taxon>
        <taxon>Craniata</taxon>
        <taxon>Vertebrata</taxon>
        <taxon>Euteleostomi</taxon>
        <taxon>Amphibia</taxon>
        <taxon>Batrachia</taxon>
        <taxon>Caudata</taxon>
        <taxon>Salamandroidea</taxon>
        <taxon>Salamandridae</taxon>
        <taxon>Pleurodelinae</taxon>
        <taxon>Pleurodeles</taxon>
    </lineage>
</organism>
<gene>
    <name evidence="2" type="ORF">NDU88_004599</name>
</gene>
<protein>
    <submittedName>
        <fullName evidence="2">Uncharacterized protein</fullName>
    </submittedName>
</protein>
<sequence length="74" mass="8450">MDRAKNAQGAPPRTTQKQKALETRKSGFSTKQKTDDGREAQLLSCRLQNINIGKMLGADRKRDRRVILANHEWD</sequence>
<evidence type="ECO:0000313" key="2">
    <source>
        <dbReference type="EMBL" id="KAJ1099498.1"/>
    </source>
</evidence>
<dbReference type="EMBL" id="JANPWB010000014">
    <property type="protein sequence ID" value="KAJ1099498.1"/>
    <property type="molecule type" value="Genomic_DNA"/>
</dbReference>
<dbReference type="AlphaFoldDB" id="A0AAV7MC55"/>